<dbReference type="RefSeq" id="WP_016797320.1">
    <property type="nucleotide sequence ID" value="NZ_CP170010.1"/>
</dbReference>
<reference evidence="1" key="2">
    <citation type="journal article" date="2018" name="Nature">
        <title>A major lineage of non-tailed dsDNA viruses as unrecognized killers of marine bacteria.</title>
        <authorList>
            <person name="Kauffman K.M."/>
            <person name="Hussain F.A."/>
            <person name="Yang J."/>
            <person name="Arevalo P."/>
            <person name="Brown J.M."/>
            <person name="Chang W.K."/>
            <person name="VanInsberghe D."/>
            <person name="Elsherbini J."/>
            <person name="Sharma R.S."/>
            <person name="Cutler M.B."/>
            <person name="Kelly L."/>
            <person name="Polz M.F."/>
        </authorList>
    </citation>
    <scope>NUCLEOTIDE SEQUENCE</scope>
    <source>
        <strain evidence="1">10N.222.46.E12</strain>
    </source>
</reference>
<evidence type="ECO:0000313" key="1">
    <source>
        <dbReference type="EMBL" id="PMP23780.1"/>
    </source>
</evidence>
<proteinExistence type="predicted"/>
<name>A0A7Z1S0A2_9VIBR</name>
<accession>A0A7Z1S0A2</accession>
<comment type="caution">
    <text evidence="1">The sequence shown here is derived from an EMBL/GenBank/DDBJ whole genome shotgun (WGS) entry which is preliminary data.</text>
</comment>
<protein>
    <submittedName>
        <fullName evidence="1">Uncharacterized protein</fullName>
    </submittedName>
</protein>
<sequence length="131" mass="15460">MATLVKTVKNKAFKEGKATFKRYFEELERYGVEARAIRKFNNDDSKISFYTVEITRLNLLRILENLTELRDNQATTQTEIDSVQVDNYFLDKSTEDLQREVTRLQNIVRSQTETLKQVQQLINKSLHKNKN</sequence>
<dbReference type="EMBL" id="MDBS01000067">
    <property type="protein sequence ID" value="PMP23780.1"/>
    <property type="molecule type" value="Genomic_DNA"/>
</dbReference>
<dbReference type="AlphaFoldDB" id="A0A7Z1S0A2"/>
<gene>
    <name evidence="1" type="ORF">BCS90_02890</name>
</gene>
<organism evidence="1">
    <name type="scientific">Vibrio cyclitrophicus</name>
    <dbReference type="NCBI Taxonomy" id="47951"/>
    <lineage>
        <taxon>Bacteria</taxon>
        <taxon>Pseudomonadati</taxon>
        <taxon>Pseudomonadota</taxon>
        <taxon>Gammaproteobacteria</taxon>
        <taxon>Vibrionales</taxon>
        <taxon>Vibrionaceae</taxon>
        <taxon>Vibrio</taxon>
    </lineage>
</organism>
<reference evidence="1" key="1">
    <citation type="submission" date="2016-07" db="EMBL/GenBank/DDBJ databases">
        <authorList>
            <person name="Kauffman K."/>
            <person name="Arevalo P."/>
            <person name="Polz M.F."/>
        </authorList>
    </citation>
    <scope>NUCLEOTIDE SEQUENCE</scope>
    <source>
        <strain evidence="1">10N.222.46.E12</strain>
    </source>
</reference>